<feature type="domain" description="Eukaryotic translation initiation factor 2D-like PUA RNA-binding" evidence="1">
    <location>
        <begin position="26"/>
        <end position="101"/>
    </location>
</feature>
<keyword evidence="3" id="KW-1185">Reference proteome</keyword>
<dbReference type="AlphaFoldDB" id="A0A7J0DMH6"/>
<dbReference type="InterPro" id="IPR048248">
    <property type="entry name" value="PUA_eIF2d-like"/>
</dbReference>
<dbReference type="SUPFAM" id="SSF88697">
    <property type="entry name" value="PUA domain-like"/>
    <property type="match status" value="1"/>
</dbReference>
<evidence type="ECO:0000313" key="2">
    <source>
        <dbReference type="EMBL" id="GFS38404.1"/>
    </source>
</evidence>
<sequence length="313" mass="34017">MKACYVMIYALWTIPELLPAFMLKGSEVSRFVIGGADLMFPGIYIPTEGLPSSFLAGEPWAVKVPGNPAPIAVGTTTMSSTEAIKAGLRGKALRITHSYRDSLWGSVEDHFVPNSGFLENVVFEDPSLSSCQTSDSCEADRSIDQQNGISSEVVGEAGNVAYAVSDQDPSSTACTDSKNDIAERVVADVGDLKLLENVSTDELNVEDQHTLSTEDIDAILDKCLLQALHTTVKDKDLPIPGMVANLPENRESALLSWKLIGNARPNLVGNALPTVNRRRGLWMCEICLKTDMTRLDLARLASDKARLLSIWFD</sequence>
<dbReference type="GO" id="GO:0003743">
    <property type="term" value="F:translation initiation factor activity"/>
    <property type="evidence" value="ECO:0007669"/>
    <property type="project" value="UniProtKB-KW"/>
</dbReference>
<reference evidence="3" key="1">
    <citation type="submission" date="2019-07" db="EMBL/GenBank/DDBJ databases">
        <title>De Novo Assembly of kiwifruit Actinidia rufa.</title>
        <authorList>
            <person name="Sugita-Konishi S."/>
            <person name="Sato K."/>
            <person name="Mori E."/>
            <person name="Abe Y."/>
            <person name="Kisaki G."/>
            <person name="Hamano K."/>
            <person name="Suezawa K."/>
            <person name="Otani M."/>
            <person name="Fukuda T."/>
            <person name="Manabe T."/>
            <person name="Gomi K."/>
            <person name="Tabuchi M."/>
            <person name="Akimitsu K."/>
            <person name="Kataoka I."/>
        </authorList>
    </citation>
    <scope>NUCLEOTIDE SEQUENCE [LARGE SCALE GENOMIC DNA]</scope>
    <source>
        <strain evidence="3">cv. Fuchu</strain>
    </source>
</reference>
<dbReference type="EMBL" id="BJWL01000312">
    <property type="protein sequence ID" value="GFS38404.1"/>
    <property type="molecule type" value="Genomic_DNA"/>
</dbReference>
<organism evidence="2 3">
    <name type="scientific">Actinidia rufa</name>
    <dbReference type="NCBI Taxonomy" id="165716"/>
    <lineage>
        <taxon>Eukaryota</taxon>
        <taxon>Viridiplantae</taxon>
        <taxon>Streptophyta</taxon>
        <taxon>Embryophyta</taxon>
        <taxon>Tracheophyta</taxon>
        <taxon>Spermatophyta</taxon>
        <taxon>Magnoliopsida</taxon>
        <taxon>eudicotyledons</taxon>
        <taxon>Gunneridae</taxon>
        <taxon>Pentapetalae</taxon>
        <taxon>asterids</taxon>
        <taxon>Ericales</taxon>
        <taxon>Actinidiaceae</taxon>
        <taxon>Actinidia</taxon>
    </lineage>
</organism>
<protein>
    <submittedName>
        <fullName evidence="2">Eukaryotic translation initiation factor SUI1 family protein</fullName>
    </submittedName>
</protein>
<dbReference type="Pfam" id="PF26292">
    <property type="entry name" value="PUA_elF2D"/>
    <property type="match status" value="1"/>
</dbReference>
<gene>
    <name evidence="2" type="ORF">Acr_00g0057340</name>
</gene>
<evidence type="ECO:0000313" key="3">
    <source>
        <dbReference type="Proteomes" id="UP000585474"/>
    </source>
</evidence>
<dbReference type="PANTHER" id="PTHR12217:SF4">
    <property type="entry name" value="EUKARYOTIC TRANSLATION INITIATION FACTOR 2D"/>
    <property type="match status" value="1"/>
</dbReference>
<dbReference type="Proteomes" id="UP000585474">
    <property type="component" value="Unassembled WGS sequence"/>
</dbReference>
<dbReference type="PANTHER" id="PTHR12217">
    <property type="entry name" value="EUKARYOTIC TRANSLATION INITIATION FACTOR 2D"/>
    <property type="match status" value="1"/>
</dbReference>
<dbReference type="PROSITE" id="PS50890">
    <property type="entry name" value="PUA"/>
    <property type="match status" value="1"/>
</dbReference>
<dbReference type="GO" id="GO:0001731">
    <property type="term" value="P:formation of translation preinitiation complex"/>
    <property type="evidence" value="ECO:0007669"/>
    <property type="project" value="InterPro"/>
</dbReference>
<dbReference type="OrthoDB" id="199771at2759"/>
<keyword evidence="2" id="KW-0396">Initiation factor</keyword>
<keyword evidence="2" id="KW-0648">Protein biosynthesis</keyword>
<evidence type="ECO:0000259" key="1">
    <source>
        <dbReference type="Pfam" id="PF26292"/>
    </source>
</evidence>
<name>A0A7J0DMH6_9ERIC</name>
<proteinExistence type="predicted"/>
<comment type="caution">
    <text evidence="2">The sequence shown here is derived from an EMBL/GenBank/DDBJ whole genome shotgun (WGS) entry which is preliminary data.</text>
</comment>
<dbReference type="InterPro" id="IPR015947">
    <property type="entry name" value="PUA-like_sf"/>
</dbReference>
<accession>A0A7J0DMH6</accession>
<dbReference type="InterPro" id="IPR039757">
    <property type="entry name" value="EIF2D"/>
</dbReference>
<dbReference type="Gene3D" id="3.10.400.20">
    <property type="match status" value="1"/>
</dbReference>
<dbReference type="CDD" id="cd21156">
    <property type="entry name" value="PUA_eIF2d-like"/>
    <property type="match status" value="1"/>
</dbReference>